<feature type="compositionally biased region" description="Low complexity" evidence="2">
    <location>
        <begin position="769"/>
        <end position="781"/>
    </location>
</feature>
<accession>A0ABR3ETK1</accession>
<keyword evidence="5" id="KW-1185">Reference proteome</keyword>
<feature type="region of interest" description="Disordered" evidence="2">
    <location>
        <begin position="679"/>
        <end position="781"/>
    </location>
</feature>
<feature type="compositionally biased region" description="Low complexity" evidence="2">
    <location>
        <begin position="731"/>
        <end position="742"/>
    </location>
</feature>
<sequence length="893" mass="99191">MDEEFFPSDISFKKRRLQGACDECKKRKSRISLGITAIYDGLITYNFAKAIARLCPATYAVTAWRSGPSVHMSGQWQGSTPRGQKTVPSLVKSILSPTKPYIIPENPEQIRQVLTSLAYRIVTLEEQLAERDRDGDFPGSIGQRSPSMMCAYYTPATLTQDGDDDESDTGLAAVLDEDVKKHVKIEHAQMRHFGQSSIVSFVRSALDAQVDKDALGTGSEPGQSKAAAIPQPMSRRPEFWNVHPWQIPIEEPPPHYIFPEEDLLHNLIDLYFTNISPFFPILHRGIFEKCVSQNLHHRDRDFAAVVLVVCATASRTSEDPRVLDDRDEHGRLSAGWKWFRQIRLIKNKFIEPPSVYELQLYCITVYFLSGTSTPEASWVVLGLGVRLAQDMGIHRKPPSDAKPTIESQLWNRAFWVLIAIDVVMSTFLGRPRATHTDDFDLPLPIECDDEYWETEDPEMAFKQPPGKPCTMSYWVSFLKLLDIVGFSQRTIYAVRKTDMWTRMGMSGPEWTEKIVAELDSALNAWVDTIPGHLKWNPTHPSQTHFLQSTILYMTYYWVQLLVHKSFLNPHPNAKVGFPSMTICANAARLAIHLAEVFQKQGRGGAVWMFPTVMHAVYSSGIVLYVNTGKGKKAGNGNSEAVADVQKCIQILSKYEKISQVAGRFCDILNDLFSVSASISESTNDSSLPASLSRSRKRPDSRRRAEEEDEEGRRNREGEGEEREEEGERRPPSAGSSAGPRAAWRPMASSKRATSGFTSSGTPHFDPAHSPSRPFSSQSQSQFALPISTAELGVGSLNLPFPYPNQYDQQHQQYSYEAAQFDQIAAGLGVGGGGGGGGGVEGQTNYRSRFMADALATAFGDAGHEGEGFPSAHSNPGAGTSAGAWNDWSFLMDS</sequence>
<dbReference type="Pfam" id="PF04082">
    <property type="entry name" value="Fungal_trans"/>
    <property type="match status" value="1"/>
</dbReference>
<name>A0ABR3ETK1_9AGAR</name>
<dbReference type="PANTHER" id="PTHR46910">
    <property type="entry name" value="TRANSCRIPTION FACTOR PDR1"/>
    <property type="match status" value="1"/>
</dbReference>
<reference evidence="4 5" key="1">
    <citation type="submission" date="2024-02" db="EMBL/GenBank/DDBJ databases">
        <title>A draft genome for the cacao thread blight pathogen Marasmius crinis-equi.</title>
        <authorList>
            <person name="Cohen S.P."/>
            <person name="Baruah I.K."/>
            <person name="Amoako-Attah I."/>
            <person name="Bukari Y."/>
            <person name="Meinhardt L.W."/>
            <person name="Bailey B.A."/>
        </authorList>
    </citation>
    <scope>NUCLEOTIDE SEQUENCE [LARGE SCALE GENOMIC DNA]</scope>
    <source>
        <strain evidence="4 5">GH-76</strain>
    </source>
</reference>
<dbReference type="PANTHER" id="PTHR46910:SF38">
    <property type="entry name" value="ZN(2)-C6 FUNGAL-TYPE DOMAIN-CONTAINING PROTEIN"/>
    <property type="match status" value="1"/>
</dbReference>
<gene>
    <name evidence="4" type="primary">GIN1_20</name>
    <name evidence="4" type="ORF">V5O48_015774</name>
</gene>
<dbReference type="InterPro" id="IPR007219">
    <property type="entry name" value="XnlR_reg_dom"/>
</dbReference>
<dbReference type="EMBL" id="JBAHYK010001961">
    <property type="protein sequence ID" value="KAL0566242.1"/>
    <property type="molecule type" value="Genomic_DNA"/>
</dbReference>
<feature type="compositionally biased region" description="Polar residues" evidence="2">
    <location>
        <begin position="679"/>
        <end position="689"/>
    </location>
</feature>
<keyword evidence="1" id="KW-0539">Nucleus</keyword>
<dbReference type="CDD" id="cd12148">
    <property type="entry name" value="fungal_TF_MHR"/>
    <property type="match status" value="1"/>
</dbReference>
<proteinExistence type="predicted"/>
<evidence type="ECO:0000259" key="3">
    <source>
        <dbReference type="SMART" id="SM00906"/>
    </source>
</evidence>
<feature type="compositionally biased region" description="Basic and acidic residues" evidence="2">
    <location>
        <begin position="701"/>
        <end position="717"/>
    </location>
</feature>
<dbReference type="Proteomes" id="UP001465976">
    <property type="component" value="Unassembled WGS sequence"/>
</dbReference>
<dbReference type="InterPro" id="IPR050987">
    <property type="entry name" value="AtrR-like"/>
</dbReference>
<evidence type="ECO:0000256" key="1">
    <source>
        <dbReference type="ARBA" id="ARBA00023242"/>
    </source>
</evidence>
<protein>
    <submittedName>
        <fullName evidence="4">Gypsy retrotransposon integrase-like protein 1</fullName>
    </submittedName>
</protein>
<organism evidence="4 5">
    <name type="scientific">Marasmius crinis-equi</name>
    <dbReference type="NCBI Taxonomy" id="585013"/>
    <lineage>
        <taxon>Eukaryota</taxon>
        <taxon>Fungi</taxon>
        <taxon>Dikarya</taxon>
        <taxon>Basidiomycota</taxon>
        <taxon>Agaricomycotina</taxon>
        <taxon>Agaricomycetes</taxon>
        <taxon>Agaricomycetidae</taxon>
        <taxon>Agaricales</taxon>
        <taxon>Marasmiineae</taxon>
        <taxon>Marasmiaceae</taxon>
        <taxon>Marasmius</taxon>
    </lineage>
</organism>
<evidence type="ECO:0000313" key="5">
    <source>
        <dbReference type="Proteomes" id="UP001465976"/>
    </source>
</evidence>
<dbReference type="SMART" id="SM00906">
    <property type="entry name" value="Fungal_trans"/>
    <property type="match status" value="1"/>
</dbReference>
<feature type="domain" description="Xylanolytic transcriptional activator regulatory" evidence="3">
    <location>
        <begin position="377"/>
        <end position="450"/>
    </location>
</feature>
<feature type="compositionally biased region" description="Polar residues" evidence="2">
    <location>
        <begin position="750"/>
        <end position="761"/>
    </location>
</feature>
<evidence type="ECO:0000313" key="4">
    <source>
        <dbReference type="EMBL" id="KAL0566242.1"/>
    </source>
</evidence>
<evidence type="ECO:0000256" key="2">
    <source>
        <dbReference type="SAM" id="MobiDB-lite"/>
    </source>
</evidence>
<comment type="caution">
    <text evidence="4">The sequence shown here is derived from an EMBL/GenBank/DDBJ whole genome shotgun (WGS) entry which is preliminary data.</text>
</comment>